<comment type="caution">
    <text evidence="8">The sequence shown here is derived from an EMBL/GenBank/DDBJ whole genome shotgun (WGS) entry which is preliminary data.</text>
</comment>
<proteinExistence type="inferred from homology"/>
<dbReference type="NCBIfam" id="NF009722">
    <property type="entry name" value="PRK13249.1"/>
    <property type="match status" value="1"/>
</dbReference>
<evidence type="ECO:0000256" key="1">
    <source>
        <dbReference type="ARBA" id="ARBA00003349"/>
    </source>
</evidence>
<dbReference type="GO" id="GO:0010024">
    <property type="term" value="P:phytochromobilin biosynthetic process"/>
    <property type="evidence" value="ECO:0007669"/>
    <property type="project" value="InterPro"/>
</dbReference>
<dbReference type="Proteomes" id="UP000243002">
    <property type="component" value="Unassembled WGS sequence"/>
</dbReference>
<evidence type="ECO:0000256" key="6">
    <source>
        <dbReference type="ARBA" id="ARBA00047750"/>
    </source>
</evidence>
<dbReference type="InterPro" id="IPR009249">
    <property type="entry name" value="Ferredoxin-dep_bilin_Rdtase"/>
</dbReference>
<evidence type="ECO:0000313" key="9">
    <source>
        <dbReference type="Proteomes" id="UP000243002"/>
    </source>
</evidence>
<dbReference type="HAMAP" id="MF_00793">
    <property type="entry name" value="PebB"/>
    <property type="match status" value="1"/>
</dbReference>
<gene>
    <name evidence="7" type="primary">pebB</name>
    <name evidence="8" type="ORF">C7K55_11370</name>
</gene>
<dbReference type="GO" id="GO:0050897">
    <property type="term" value="F:cobalt ion binding"/>
    <property type="evidence" value="ECO:0007669"/>
    <property type="project" value="InterPro"/>
</dbReference>
<dbReference type="AlphaFoldDB" id="A0A2P7MSS5"/>
<evidence type="ECO:0000256" key="5">
    <source>
        <dbReference type="ARBA" id="ARBA00023002"/>
    </source>
</evidence>
<organism evidence="8 9">
    <name type="scientific">Cyanobium usitatum str. Tous</name>
    <dbReference type="NCBI Taxonomy" id="2116684"/>
    <lineage>
        <taxon>Bacteria</taxon>
        <taxon>Bacillati</taxon>
        <taxon>Cyanobacteriota</taxon>
        <taxon>Cyanophyceae</taxon>
        <taxon>Synechococcales</taxon>
        <taxon>Prochlorococcaceae</taxon>
        <taxon>Cyanobium</taxon>
    </lineage>
</organism>
<dbReference type="Gene3D" id="3.40.1500.20">
    <property type="match status" value="1"/>
</dbReference>
<dbReference type="InterPro" id="IPR022827">
    <property type="entry name" value="Phycoerythrobilin_Fdx_Rdtase"/>
</dbReference>
<dbReference type="PANTHER" id="PTHR34557">
    <property type="entry name" value="PHYTOCHROMOBILIN:FERREDOXIN OXIDOREDUCTASE, CHLOROPLASTIC"/>
    <property type="match status" value="1"/>
</dbReference>
<accession>A0A2P7MSS5</accession>
<name>A0A2P7MSS5_9CYAN</name>
<dbReference type="OrthoDB" id="421401at2"/>
<keyword evidence="5 7" id="KW-0560">Oxidoreductase</keyword>
<dbReference type="Pfam" id="PF05996">
    <property type="entry name" value="Fe_bilin_red"/>
    <property type="match status" value="1"/>
</dbReference>
<sequence>MTAPQSCSLDQVRIPGWRWQPFLDHAVEMLQALEPAAYPVPEQFLQKTGSTGSKAQPVVVQTATWACQTNKLRQVRAACVEAGPAASVLNLVINPHCRFDLPFFGADLVTLPSGHLLALDLQPVDRSDSLHTQPVWDRLLPIFNNWKPHLPDGGPIPAEAEPYFSPAFLWTRLPLGAASDELISTVIFQAFAEYLKLYLQLVDEASPVADDRSAILLNGQRRYTSYRAEKDPARGMLGRFHGTEWTETYIHEVLFDLDRHYP</sequence>
<dbReference type="PANTHER" id="PTHR34557:SF1">
    <property type="entry name" value="PHYTOCHROMOBILIN:FERREDOXIN OXIDOREDUCTASE, CHLOROPLASTIC"/>
    <property type="match status" value="1"/>
</dbReference>
<keyword evidence="9" id="KW-1185">Reference proteome</keyword>
<evidence type="ECO:0000256" key="4">
    <source>
        <dbReference type="ARBA" id="ARBA00019573"/>
    </source>
</evidence>
<reference evidence="8 9" key="1">
    <citation type="journal article" date="2018" name="Environ. Microbiol.">
        <title>Ecological and genomic features of two widespread freshwater picocyanobacteria.</title>
        <authorList>
            <person name="Cabello-Yeves P.J."/>
            <person name="Picazo A."/>
            <person name="Camacho A."/>
            <person name="Callieri C."/>
            <person name="Rosselli R."/>
            <person name="Roda-Garcia J.J."/>
            <person name="Coutinho F.H."/>
            <person name="Rodriguez-Valera F."/>
        </authorList>
    </citation>
    <scope>NUCLEOTIDE SEQUENCE [LARGE SCALE GENOMIC DNA]</scope>
    <source>
        <strain evidence="8 9">Tous</strain>
    </source>
</reference>
<dbReference type="GO" id="GO:0050618">
    <property type="term" value="F:phycoerythrobilin:ferredoxin oxidoreductase activity"/>
    <property type="evidence" value="ECO:0007669"/>
    <property type="project" value="UniProtKB-UniRule"/>
</dbReference>
<comment type="catalytic activity">
    <reaction evidence="6 7">
        <text>(3Z)-phycoerythrobilin + oxidized 2[4Fe-4S]-[ferredoxin] = 15,16-dihydrobiliverdin + reduced 2[4Fe-4S]-[ferredoxin] + 2 H(+)</text>
        <dbReference type="Rhea" id="RHEA:22092"/>
        <dbReference type="Rhea" id="RHEA-COMP:10002"/>
        <dbReference type="Rhea" id="RHEA-COMP:10004"/>
        <dbReference type="ChEBI" id="CHEBI:15378"/>
        <dbReference type="ChEBI" id="CHEBI:33722"/>
        <dbReference type="ChEBI" id="CHEBI:33723"/>
        <dbReference type="ChEBI" id="CHEBI:57438"/>
        <dbReference type="ChEBI" id="CHEBI:57899"/>
        <dbReference type="EC" id="1.3.7.3"/>
    </reaction>
</comment>
<evidence type="ECO:0000256" key="7">
    <source>
        <dbReference type="HAMAP-Rule" id="MF_00793"/>
    </source>
</evidence>
<comment type="similarity">
    <text evidence="2 7">Belongs to the HY2 family.</text>
</comment>
<protein>
    <recommendedName>
        <fullName evidence="4 7">Phycoerythrobilin:ferredoxin oxidoreductase</fullName>
        <ecNumber evidence="3 7">1.3.7.3</ecNumber>
    </recommendedName>
</protein>
<comment type="function">
    <text evidence="1 7">Catalyzes the two-electron reduction of the C2 and C3(1) diene system of 15,16-dihydrobiliverdin.</text>
</comment>
<evidence type="ECO:0000256" key="3">
    <source>
        <dbReference type="ARBA" id="ARBA00012714"/>
    </source>
</evidence>
<dbReference type="EMBL" id="PXXO01000014">
    <property type="protein sequence ID" value="PSJ04251.1"/>
    <property type="molecule type" value="Genomic_DNA"/>
</dbReference>
<evidence type="ECO:0000256" key="2">
    <source>
        <dbReference type="ARBA" id="ARBA00006908"/>
    </source>
</evidence>
<dbReference type="RefSeq" id="WP_106632848.1">
    <property type="nucleotide sequence ID" value="NZ_PXXO01000014.1"/>
</dbReference>
<evidence type="ECO:0000313" key="8">
    <source>
        <dbReference type="EMBL" id="PSJ04251.1"/>
    </source>
</evidence>
<dbReference type="EC" id="1.3.7.3" evidence="3 7"/>